<feature type="transmembrane region" description="Helical" evidence="1">
    <location>
        <begin position="27"/>
        <end position="45"/>
    </location>
</feature>
<keyword evidence="1" id="KW-0812">Transmembrane</keyword>
<dbReference type="Gene3D" id="3.60.10.10">
    <property type="entry name" value="Endonuclease/exonuclease/phosphatase"/>
    <property type="match status" value="1"/>
</dbReference>
<accession>A0A160KVW3</accession>
<dbReference type="PATRIC" id="fig|33888.3.peg.3080"/>
<dbReference type="Proteomes" id="UP000077071">
    <property type="component" value="Chromosome"/>
</dbReference>
<sequence length="333" mass="34384">MLPTTTIALPTPAPPVRRPRTSVGRTAVVVAVVTLLLTTSGLLLSPRPLAALGAPGSLVGTLLPWSLSLVVPAALLAAALRSRGIAAGLLALALTWTAIFAPALVARIAPDTATLSIITENVHAENQDAAATALSLAARHPDVIALQELTPSSAEAIADALAGQFPYLYRVGSIGVWSTLPLSDGSPLALGLSWNRALRVDVASDAGPVRLYVVHAASLRVTGDGGRETMLTELRAELADDESDRLLVAGDLNGGSLDPVVAPLRDAADEAPDLRPTWPADAPLVRLDHVLVRGFDSAGSVLPANGSDHLGVEMLLRALRRSGQAIGIGEPLR</sequence>
<protein>
    <recommendedName>
        <fullName evidence="2">Endonuclease/exonuclease/phosphatase domain-containing protein</fullName>
    </recommendedName>
</protein>
<feature type="domain" description="Endonuclease/exonuclease/phosphatase" evidence="2">
    <location>
        <begin position="122"/>
        <end position="309"/>
    </location>
</feature>
<reference evidence="3 4" key="1">
    <citation type="submission" date="2016-05" db="EMBL/GenBank/DDBJ databases">
        <title>Complete genome sequence of Rathayibacter tritici NCPPB 1953.</title>
        <authorList>
            <person name="Park J."/>
            <person name="Lee H.-H."/>
            <person name="Lee S.-W."/>
            <person name="Seo Y.-S."/>
        </authorList>
    </citation>
    <scope>NUCLEOTIDE SEQUENCE [LARGE SCALE GENOMIC DNA]</scope>
    <source>
        <strain evidence="3 4">NCPPB 1953</strain>
    </source>
</reference>
<evidence type="ECO:0000313" key="3">
    <source>
        <dbReference type="EMBL" id="AND17854.1"/>
    </source>
</evidence>
<dbReference type="SUPFAM" id="SSF56219">
    <property type="entry name" value="DNase I-like"/>
    <property type="match status" value="1"/>
</dbReference>
<keyword evidence="1" id="KW-1133">Transmembrane helix</keyword>
<proteinExistence type="predicted"/>
<dbReference type="InterPro" id="IPR036691">
    <property type="entry name" value="Endo/exonu/phosph_ase_sf"/>
</dbReference>
<dbReference type="GO" id="GO:0003824">
    <property type="term" value="F:catalytic activity"/>
    <property type="evidence" value="ECO:0007669"/>
    <property type="project" value="InterPro"/>
</dbReference>
<dbReference type="EMBL" id="CP015515">
    <property type="protein sequence ID" value="AND17854.1"/>
    <property type="molecule type" value="Genomic_DNA"/>
</dbReference>
<dbReference type="OrthoDB" id="4316587at2"/>
<dbReference type="RefSeq" id="WP_084416094.1">
    <property type="nucleotide sequence ID" value="NZ_PSWT01000024.1"/>
</dbReference>
<feature type="transmembrane region" description="Helical" evidence="1">
    <location>
        <begin position="85"/>
        <end position="105"/>
    </location>
</feature>
<keyword evidence="1" id="KW-0472">Membrane</keyword>
<dbReference type="InterPro" id="IPR005135">
    <property type="entry name" value="Endo/exonuclease/phosphatase"/>
</dbReference>
<feature type="transmembrane region" description="Helical" evidence="1">
    <location>
        <begin position="57"/>
        <end position="78"/>
    </location>
</feature>
<evidence type="ECO:0000259" key="2">
    <source>
        <dbReference type="Pfam" id="PF03372"/>
    </source>
</evidence>
<name>A0A160KVW3_9MICO</name>
<dbReference type="STRING" id="33888.A6122_2744"/>
<dbReference type="AlphaFoldDB" id="A0A160KVW3"/>
<dbReference type="KEGG" id="rtn:A6122_2744"/>
<evidence type="ECO:0000256" key="1">
    <source>
        <dbReference type="SAM" id="Phobius"/>
    </source>
</evidence>
<evidence type="ECO:0000313" key="4">
    <source>
        <dbReference type="Proteomes" id="UP000077071"/>
    </source>
</evidence>
<gene>
    <name evidence="3" type="ORF">A6122_2744</name>
</gene>
<dbReference type="Pfam" id="PF03372">
    <property type="entry name" value="Exo_endo_phos"/>
    <property type="match status" value="1"/>
</dbReference>
<organism evidence="3 4">
    <name type="scientific">Rathayibacter tritici</name>
    <dbReference type="NCBI Taxonomy" id="33888"/>
    <lineage>
        <taxon>Bacteria</taxon>
        <taxon>Bacillati</taxon>
        <taxon>Actinomycetota</taxon>
        <taxon>Actinomycetes</taxon>
        <taxon>Micrococcales</taxon>
        <taxon>Microbacteriaceae</taxon>
        <taxon>Rathayibacter</taxon>
    </lineage>
</organism>
<keyword evidence="4" id="KW-1185">Reference proteome</keyword>